<dbReference type="PANTHER" id="PTHR46838">
    <property type="entry name" value="TUMOR NECROSIS FACTOR RECEPTOR SUPERFAMILY MEMBER 14"/>
    <property type="match status" value="1"/>
</dbReference>
<dbReference type="GO" id="GO:0009897">
    <property type="term" value="C:external side of plasma membrane"/>
    <property type="evidence" value="ECO:0007669"/>
    <property type="project" value="TreeGrafter"/>
</dbReference>
<comment type="caution">
    <text evidence="5">The sequence shown here is derived from an EMBL/GenBank/DDBJ whole genome shotgun (WGS) entry which is preliminary data.</text>
</comment>
<dbReference type="GO" id="GO:0050829">
    <property type="term" value="P:defense response to Gram-negative bacterium"/>
    <property type="evidence" value="ECO:0007669"/>
    <property type="project" value="TreeGrafter"/>
</dbReference>
<dbReference type="Proteomes" id="UP001054837">
    <property type="component" value="Unassembled WGS sequence"/>
</dbReference>
<organism evidence="5 6">
    <name type="scientific">Caerostris darwini</name>
    <dbReference type="NCBI Taxonomy" id="1538125"/>
    <lineage>
        <taxon>Eukaryota</taxon>
        <taxon>Metazoa</taxon>
        <taxon>Ecdysozoa</taxon>
        <taxon>Arthropoda</taxon>
        <taxon>Chelicerata</taxon>
        <taxon>Arachnida</taxon>
        <taxon>Araneae</taxon>
        <taxon>Araneomorphae</taxon>
        <taxon>Entelegynae</taxon>
        <taxon>Araneoidea</taxon>
        <taxon>Araneidae</taxon>
        <taxon>Caerostris</taxon>
    </lineage>
</organism>
<dbReference type="GO" id="GO:0050830">
    <property type="term" value="P:defense response to Gram-positive bacterium"/>
    <property type="evidence" value="ECO:0007669"/>
    <property type="project" value="TreeGrafter"/>
</dbReference>
<evidence type="ECO:0000313" key="6">
    <source>
        <dbReference type="Proteomes" id="UP001054837"/>
    </source>
</evidence>
<dbReference type="PANTHER" id="PTHR46838:SF1">
    <property type="entry name" value="TUMOR NECROSIS FACTOR RECEPTOR SUPERFAMILY MEMBER 14"/>
    <property type="match status" value="1"/>
</dbReference>
<dbReference type="EMBL" id="BPLQ01006642">
    <property type="protein sequence ID" value="GIY24163.1"/>
    <property type="molecule type" value="Genomic_DNA"/>
</dbReference>
<dbReference type="Pfam" id="PF00020">
    <property type="entry name" value="TNFR_c6"/>
    <property type="match status" value="2"/>
</dbReference>
<feature type="domain" description="TNFR-Cys" evidence="4">
    <location>
        <begin position="62"/>
        <end position="102"/>
    </location>
</feature>
<keyword evidence="2" id="KW-0812">Transmembrane</keyword>
<dbReference type="SUPFAM" id="SSF57586">
    <property type="entry name" value="TNF receptor-like"/>
    <property type="match status" value="2"/>
</dbReference>
<protein>
    <submittedName>
        <fullName evidence="5">TNFR-Cys domain-containing protein</fullName>
    </submittedName>
</protein>
<feature type="repeat" description="TNFR-Cys" evidence="1">
    <location>
        <begin position="62"/>
        <end position="102"/>
    </location>
</feature>
<evidence type="ECO:0000256" key="3">
    <source>
        <dbReference type="SAM" id="SignalP"/>
    </source>
</evidence>
<evidence type="ECO:0000256" key="1">
    <source>
        <dbReference type="PROSITE-ProRule" id="PRU00206"/>
    </source>
</evidence>
<gene>
    <name evidence="5" type="primary">X975_07422</name>
    <name evidence="5" type="ORF">CDAR_300561</name>
</gene>
<sequence length="209" mass="23295">MKKGYLEFDFFLLFVYISLNLQFTMAKHPHHHRVQNKDCHRCPPGFGVERHCSRFHDTECGACAADHYSSHVSAWRPCYPCSRCGAGLYVAHKCTANRDTVCDSCHTYRGPHNEDFYERCVKPLLDSATNATDSVHSQSSHAKESESVVAVDIARGVPASVIVASGVVIGTIAVVLLAACFIATRRKNCRRVDQRYPYIAVSTKEAVML</sequence>
<dbReference type="AlphaFoldDB" id="A0AAV4RQD1"/>
<proteinExistence type="predicted"/>
<accession>A0AAV4RQD1</accession>
<keyword evidence="1" id="KW-1015">Disulfide bond</keyword>
<feature type="disulfide bond" evidence="1">
    <location>
        <begin position="84"/>
        <end position="102"/>
    </location>
</feature>
<keyword evidence="3" id="KW-0732">Signal</keyword>
<evidence type="ECO:0000259" key="4">
    <source>
        <dbReference type="PROSITE" id="PS50050"/>
    </source>
</evidence>
<evidence type="ECO:0000256" key="2">
    <source>
        <dbReference type="SAM" id="Phobius"/>
    </source>
</evidence>
<dbReference type="InterPro" id="IPR001368">
    <property type="entry name" value="TNFR/NGFR_Cys_rich_reg"/>
</dbReference>
<evidence type="ECO:0000313" key="5">
    <source>
        <dbReference type="EMBL" id="GIY24163.1"/>
    </source>
</evidence>
<feature type="transmembrane region" description="Helical" evidence="2">
    <location>
        <begin position="161"/>
        <end position="183"/>
    </location>
</feature>
<name>A0AAV4RQD1_9ARAC</name>
<keyword evidence="6" id="KW-1185">Reference proteome</keyword>
<dbReference type="GO" id="GO:0002720">
    <property type="term" value="P:positive regulation of cytokine production involved in immune response"/>
    <property type="evidence" value="ECO:0007669"/>
    <property type="project" value="TreeGrafter"/>
</dbReference>
<dbReference type="SMART" id="SM00208">
    <property type="entry name" value="TNFR"/>
    <property type="match status" value="2"/>
</dbReference>
<dbReference type="PROSITE" id="PS50050">
    <property type="entry name" value="TNFR_NGFR_2"/>
    <property type="match status" value="1"/>
</dbReference>
<feature type="chain" id="PRO_5043752778" evidence="3">
    <location>
        <begin position="27"/>
        <end position="209"/>
    </location>
</feature>
<reference evidence="5 6" key="1">
    <citation type="submission" date="2021-06" db="EMBL/GenBank/DDBJ databases">
        <title>Caerostris darwini draft genome.</title>
        <authorList>
            <person name="Kono N."/>
            <person name="Arakawa K."/>
        </authorList>
    </citation>
    <scope>NUCLEOTIDE SEQUENCE [LARGE SCALE GENOMIC DNA]</scope>
</reference>
<keyword evidence="2" id="KW-0472">Membrane</keyword>
<keyword evidence="2" id="KW-1133">Transmembrane helix</keyword>
<dbReference type="Gene3D" id="2.10.50.10">
    <property type="entry name" value="Tumor Necrosis Factor Receptor, subunit A, domain 2"/>
    <property type="match status" value="2"/>
</dbReference>
<feature type="disulfide bond" evidence="1">
    <location>
        <begin position="63"/>
        <end position="78"/>
    </location>
</feature>
<feature type="disulfide bond" evidence="1">
    <location>
        <begin position="81"/>
        <end position="94"/>
    </location>
</feature>
<feature type="signal peptide" evidence="3">
    <location>
        <begin position="1"/>
        <end position="26"/>
    </location>
</feature>